<dbReference type="EMBL" id="LDZF01000036">
    <property type="protein sequence ID" value="KMK11020.1"/>
    <property type="molecule type" value="Genomic_DNA"/>
</dbReference>
<evidence type="ECO:0000313" key="2">
    <source>
        <dbReference type="Proteomes" id="UP000036196"/>
    </source>
</evidence>
<keyword evidence="2" id="KW-1185">Reference proteome</keyword>
<dbReference type="Proteomes" id="UP000036196">
    <property type="component" value="Unassembled WGS sequence"/>
</dbReference>
<protein>
    <submittedName>
        <fullName evidence="1">Uncharacterized protein</fullName>
    </submittedName>
</protein>
<dbReference type="InterPro" id="IPR023296">
    <property type="entry name" value="Glyco_hydro_beta-prop_sf"/>
</dbReference>
<proteinExistence type="predicted"/>
<dbReference type="SUPFAM" id="SSF75005">
    <property type="entry name" value="Arabinanase/levansucrase/invertase"/>
    <property type="match status" value="1"/>
</dbReference>
<dbReference type="Gene3D" id="2.115.10.20">
    <property type="entry name" value="Glycosyl hydrolase domain, family 43"/>
    <property type="match status" value="1"/>
</dbReference>
<dbReference type="RefSeq" id="WP_048280807.1">
    <property type="nucleotide sequence ID" value="NZ_LDZF01000036.1"/>
</dbReference>
<dbReference type="PATRIC" id="fig|61647.15.peg.3570"/>
<dbReference type="AlphaFoldDB" id="A0A0J5KWT5"/>
<name>A0A0J5KWT5_PLUGE</name>
<gene>
    <name evidence="1" type="ORF">ABW06_23300</name>
</gene>
<accession>A0A0J5KWT5</accession>
<sequence>MADKYLGIPLPTPTKNAVPSTDIRDHLFAGAKLDEEATSGQDIYIDRLGRAHLTNTGRNNKFAAEMQAMVDRFNAFIERSGYQVIGDYEDGPLTITEYNQLVRYQDELWKITADTDITFTTAGNTAESWESSDKAHFVSVGDGALRQNLGSGDGAWLSGYRNSTVGDELDSLQFSKYIPDIYYGAFFENTTTAINVVASHDGITFSDPVRLTTGSGSLLRGRDPSIIFYGGKWLIATTANTPGSVDLIIYSSPDLVNWSANNIKLNGDSAICSSVNSWDGGTVPASLLWAGELIIDHKTGKLHLIISILIGVDTTKGNSDRMFGIYISELTDIDNLTFSVPSRISVVDNDGTTNKYSRIDATIAYNDINSRYLMAVKRENYGIIDIFQSNSIAGVFSYINSITALQTTGASGSYYRKSSIEAPTLYRMKDGVTWVVAFDPNDTFDGILYVSSSDGFTTMTTPKRLGMPPFRHGSVVPGFGLSPQAIKNLEDCRNGINGYTPLAQLPLNFVKLTESCSIIPRSDTVYWTDSDITVTLVAPTVIAGNMSYPRRFYFCLRTNSRLIKMRVTGAVAGGVWDIGWGVNNDRLIEFFYETLSSVYRSEAMGAVSYVQTRLKADTGTNSINENNVTWAPRHAKTYVIVDGDGPMTIHALPDMPVGTYFNIVIQSGLGTFQALLLKAGTNTNHLGMPTDWVYNGGGSNYDGKIIRIEKGSDRWFATR</sequence>
<reference evidence="1 2" key="1">
    <citation type="submission" date="2015-05" db="EMBL/GenBank/DDBJ databases">
        <title>Genome sequences of Pluralibacter gergoviae.</title>
        <authorList>
            <person name="Greninger A.L."/>
            <person name="Miller S."/>
        </authorList>
    </citation>
    <scope>NUCLEOTIDE SEQUENCE [LARGE SCALE GENOMIC DNA]</scope>
    <source>
        <strain evidence="1 2">JS81F13</strain>
    </source>
</reference>
<comment type="caution">
    <text evidence="1">The sequence shown here is derived from an EMBL/GenBank/DDBJ whole genome shotgun (WGS) entry which is preliminary data.</text>
</comment>
<evidence type="ECO:0000313" key="1">
    <source>
        <dbReference type="EMBL" id="KMK11020.1"/>
    </source>
</evidence>
<organism evidence="1 2">
    <name type="scientific">Pluralibacter gergoviae</name>
    <name type="common">Enterobacter gergoviae</name>
    <dbReference type="NCBI Taxonomy" id="61647"/>
    <lineage>
        <taxon>Bacteria</taxon>
        <taxon>Pseudomonadati</taxon>
        <taxon>Pseudomonadota</taxon>
        <taxon>Gammaproteobacteria</taxon>
        <taxon>Enterobacterales</taxon>
        <taxon>Enterobacteriaceae</taxon>
        <taxon>Pluralibacter</taxon>
    </lineage>
</organism>